<keyword evidence="1" id="KW-0472">Membrane</keyword>
<dbReference type="Proteomes" id="UP000541636">
    <property type="component" value="Unassembled WGS sequence"/>
</dbReference>
<evidence type="ECO:0000256" key="1">
    <source>
        <dbReference type="SAM" id="Phobius"/>
    </source>
</evidence>
<gene>
    <name evidence="2" type="ORF">HF690_12270</name>
</gene>
<organism evidence="2 3">
    <name type="scientific">Oleiagrimonas citrea</name>
    <dbReference type="NCBI Taxonomy" id="1665687"/>
    <lineage>
        <taxon>Bacteria</taxon>
        <taxon>Pseudomonadati</taxon>
        <taxon>Pseudomonadota</taxon>
        <taxon>Gammaproteobacteria</taxon>
        <taxon>Lysobacterales</taxon>
        <taxon>Rhodanobacteraceae</taxon>
        <taxon>Oleiagrimonas</taxon>
    </lineage>
</organism>
<feature type="transmembrane region" description="Helical" evidence="1">
    <location>
        <begin position="111"/>
        <end position="128"/>
    </location>
</feature>
<reference evidence="2 3" key="1">
    <citation type="journal article" date="2017" name="Int. J. Syst. Evol. Microbiol.">
        <title>Oleiagrimonas citrea sp. nov., a marine bacterium isolated from tidal flat sediment and emended description of the genus Oleiagrimonas Fang et al. 2015 and Oleiagrimonas soli.</title>
        <authorList>
            <person name="Yang S.H."/>
            <person name="Seo H.S."/>
            <person name="Seong C.N."/>
            <person name="Kwon K.K."/>
        </authorList>
    </citation>
    <scope>NUCLEOTIDE SEQUENCE [LARGE SCALE GENOMIC DNA]</scope>
    <source>
        <strain evidence="2 3">MEBiC09124</strain>
    </source>
</reference>
<sequence length="141" mass="15499">MKKIRWYAWAAMLGVAMLLVEVYAHAGLRAQPVVGAAVASQARLQAPLRHTYLVAGAHALQWTPFMRDPAMRLAESVWGDAFVPIREHPELALYELGDASHGVVHALLAPMYWGAPLFLLLAAIGYALRPRRVHVMGSGNH</sequence>
<protein>
    <submittedName>
        <fullName evidence="2">Uncharacterized protein</fullName>
    </submittedName>
</protein>
<dbReference type="RefSeq" id="WP_113063543.1">
    <property type="nucleotide sequence ID" value="NZ_JAAZQD010000004.1"/>
</dbReference>
<keyword evidence="1" id="KW-0812">Transmembrane</keyword>
<dbReference type="AlphaFoldDB" id="A0A846ZNX2"/>
<keyword evidence="1" id="KW-1133">Transmembrane helix</keyword>
<comment type="caution">
    <text evidence="2">The sequence shown here is derived from an EMBL/GenBank/DDBJ whole genome shotgun (WGS) entry which is preliminary data.</text>
</comment>
<keyword evidence="3" id="KW-1185">Reference proteome</keyword>
<evidence type="ECO:0000313" key="2">
    <source>
        <dbReference type="EMBL" id="NKZ39726.1"/>
    </source>
</evidence>
<name>A0A846ZNX2_9GAMM</name>
<evidence type="ECO:0000313" key="3">
    <source>
        <dbReference type="Proteomes" id="UP000541636"/>
    </source>
</evidence>
<proteinExistence type="predicted"/>
<accession>A0A846ZNX2</accession>
<dbReference type="EMBL" id="JAAZQD010000004">
    <property type="protein sequence ID" value="NKZ39726.1"/>
    <property type="molecule type" value="Genomic_DNA"/>
</dbReference>